<proteinExistence type="predicted"/>
<evidence type="ECO:0000313" key="3">
    <source>
        <dbReference type="EMBL" id="BCN32100.1"/>
    </source>
</evidence>
<dbReference type="SUPFAM" id="SSF56349">
    <property type="entry name" value="DNA breaking-rejoining enzymes"/>
    <property type="match status" value="1"/>
</dbReference>
<gene>
    <name evidence="3" type="ORF">bsdtb5_33950</name>
</gene>
<sequence length="87" mass="10465">MFNDEFGQQGTTMTYDKYRHRFDKVMKRLKMIHSPHETRHTFITLAKNANIDEYKLKLIVGHAIQDITEKVYTHRSIEELKEEINKI</sequence>
<dbReference type="InterPro" id="IPR011010">
    <property type="entry name" value="DNA_brk_join_enz"/>
</dbReference>
<dbReference type="InterPro" id="IPR002104">
    <property type="entry name" value="Integrase_catalytic"/>
</dbReference>
<dbReference type="Gene3D" id="1.10.443.10">
    <property type="entry name" value="Intergrase catalytic core"/>
    <property type="match status" value="1"/>
</dbReference>
<feature type="domain" description="Tyr recombinase" evidence="2">
    <location>
        <begin position="1"/>
        <end position="85"/>
    </location>
</feature>
<evidence type="ECO:0000313" key="4">
    <source>
        <dbReference type="Proteomes" id="UP000595897"/>
    </source>
</evidence>
<protein>
    <recommendedName>
        <fullName evidence="2">Tyr recombinase domain-containing protein</fullName>
    </recommendedName>
</protein>
<reference evidence="3 4" key="1">
    <citation type="submission" date="2020-11" db="EMBL/GenBank/DDBJ databases">
        <title>Draft genome sequencing of a Lachnospiraceae strain isolated from anoxic soil subjected to BSD treatment.</title>
        <authorList>
            <person name="Uek A."/>
            <person name="Tonouchi A."/>
        </authorList>
    </citation>
    <scope>NUCLEOTIDE SEQUENCE [LARGE SCALE GENOMIC DNA]</scope>
    <source>
        <strain evidence="3 4">TB5</strain>
    </source>
</reference>
<dbReference type="GO" id="GO:0003677">
    <property type="term" value="F:DNA binding"/>
    <property type="evidence" value="ECO:0007669"/>
    <property type="project" value="InterPro"/>
</dbReference>
<name>A0A7R7ENH1_9FIRM</name>
<dbReference type="InterPro" id="IPR013762">
    <property type="entry name" value="Integrase-like_cat_sf"/>
</dbReference>
<evidence type="ECO:0000256" key="1">
    <source>
        <dbReference type="ARBA" id="ARBA00023172"/>
    </source>
</evidence>
<organism evidence="3 4">
    <name type="scientific">Anaeromicropila herbilytica</name>
    <dbReference type="NCBI Taxonomy" id="2785025"/>
    <lineage>
        <taxon>Bacteria</taxon>
        <taxon>Bacillati</taxon>
        <taxon>Bacillota</taxon>
        <taxon>Clostridia</taxon>
        <taxon>Lachnospirales</taxon>
        <taxon>Lachnospiraceae</taxon>
        <taxon>Anaeromicropila</taxon>
    </lineage>
</organism>
<dbReference type="GO" id="GO:0006310">
    <property type="term" value="P:DNA recombination"/>
    <property type="evidence" value="ECO:0007669"/>
    <property type="project" value="UniProtKB-KW"/>
</dbReference>
<dbReference type="KEGG" id="ahb:bsdtb5_33950"/>
<dbReference type="EMBL" id="AP024169">
    <property type="protein sequence ID" value="BCN32100.1"/>
    <property type="molecule type" value="Genomic_DNA"/>
</dbReference>
<dbReference type="Pfam" id="PF00589">
    <property type="entry name" value="Phage_integrase"/>
    <property type="match status" value="1"/>
</dbReference>
<dbReference type="Proteomes" id="UP000595897">
    <property type="component" value="Chromosome"/>
</dbReference>
<keyword evidence="4" id="KW-1185">Reference proteome</keyword>
<dbReference type="GO" id="GO:0015074">
    <property type="term" value="P:DNA integration"/>
    <property type="evidence" value="ECO:0007669"/>
    <property type="project" value="InterPro"/>
</dbReference>
<accession>A0A7R7ENH1</accession>
<dbReference type="PROSITE" id="PS51898">
    <property type="entry name" value="TYR_RECOMBINASE"/>
    <property type="match status" value="1"/>
</dbReference>
<evidence type="ECO:0000259" key="2">
    <source>
        <dbReference type="PROSITE" id="PS51898"/>
    </source>
</evidence>
<keyword evidence="1" id="KW-0233">DNA recombination</keyword>
<dbReference type="AlphaFoldDB" id="A0A7R7ENH1"/>